<organism evidence="1 2">
    <name type="scientific">Russula earlei</name>
    <dbReference type="NCBI Taxonomy" id="71964"/>
    <lineage>
        <taxon>Eukaryota</taxon>
        <taxon>Fungi</taxon>
        <taxon>Dikarya</taxon>
        <taxon>Basidiomycota</taxon>
        <taxon>Agaricomycotina</taxon>
        <taxon>Agaricomycetes</taxon>
        <taxon>Russulales</taxon>
        <taxon>Russulaceae</taxon>
        <taxon>Russula</taxon>
    </lineage>
</organism>
<dbReference type="EMBL" id="JAGFNK010000008">
    <property type="protein sequence ID" value="KAI9512580.1"/>
    <property type="molecule type" value="Genomic_DNA"/>
</dbReference>
<accession>A0ACC0UMN6</accession>
<sequence>MTTTRSLRVSRPLRSLSALFVPPSRSFHHHHLLHLSKTTLPTWPTSFAPSSTMSSLSSSFHAFPVRHLAPSSTTSSLSSPLSCFPSPRPRAFVDHIITLVFLSSRARLTLDLLSPRNRLHLHLRHQACPRPSFIAYRFLLRCPASSRPPFIASPRRDHYDLPPFPVVTAVRSEGSVPRRRAPFIIAASRTSRTLPLGFCLAMNSDSVCSL</sequence>
<protein>
    <submittedName>
        <fullName evidence="1">Uncharacterized protein</fullName>
    </submittedName>
</protein>
<proteinExistence type="predicted"/>
<dbReference type="Proteomes" id="UP001207468">
    <property type="component" value="Unassembled WGS sequence"/>
</dbReference>
<comment type="caution">
    <text evidence="1">The sequence shown here is derived from an EMBL/GenBank/DDBJ whole genome shotgun (WGS) entry which is preliminary data.</text>
</comment>
<name>A0ACC0UMN6_9AGAM</name>
<keyword evidence="2" id="KW-1185">Reference proteome</keyword>
<gene>
    <name evidence="1" type="ORF">F5148DRAFT_1162634</name>
</gene>
<evidence type="ECO:0000313" key="1">
    <source>
        <dbReference type="EMBL" id="KAI9512580.1"/>
    </source>
</evidence>
<evidence type="ECO:0000313" key="2">
    <source>
        <dbReference type="Proteomes" id="UP001207468"/>
    </source>
</evidence>
<reference evidence="1" key="1">
    <citation type="submission" date="2021-03" db="EMBL/GenBank/DDBJ databases">
        <title>Evolutionary priming and transition to the ectomycorrhizal habit in an iconic lineage of mushroom-forming fungi: is preadaptation a requirement?</title>
        <authorList>
            <consortium name="DOE Joint Genome Institute"/>
            <person name="Looney B.P."/>
            <person name="Miyauchi S."/>
            <person name="Morin E."/>
            <person name="Drula E."/>
            <person name="Courty P.E."/>
            <person name="Chicoki N."/>
            <person name="Fauchery L."/>
            <person name="Kohler A."/>
            <person name="Kuo A."/>
            <person name="LaButti K."/>
            <person name="Pangilinan J."/>
            <person name="Lipzen A."/>
            <person name="Riley R."/>
            <person name="Andreopoulos W."/>
            <person name="He G."/>
            <person name="Johnson J."/>
            <person name="Barry K.W."/>
            <person name="Grigoriev I.V."/>
            <person name="Nagy L."/>
            <person name="Hibbett D."/>
            <person name="Henrissat B."/>
            <person name="Matheny P.B."/>
            <person name="Labbe J."/>
            <person name="Martin A.F."/>
        </authorList>
    </citation>
    <scope>NUCLEOTIDE SEQUENCE</scope>
    <source>
        <strain evidence="1">BPL698</strain>
    </source>
</reference>